<feature type="region of interest" description="Disordered" evidence="1">
    <location>
        <begin position="71"/>
        <end position="110"/>
    </location>
</feature>
<protein>
    <submittedName>
        <fullName evidence="3">9038_t:CDS:1</fullName>
    </submittedName>
</protein>
<gene>
    <name evidence="3" type="ORF">DERYTH_LOCUS6859</name>
</gene>
<keyword evidence="2" id="KW-0812">Transmembrane</keyword>
<proteinExistence type="predicted"/>
<comment type="caution">
    <text evidence="3">The sequence shown here is derived from an EMBL/GenBank/DDBJ whole genome shotgun (WGS) entry which is preliminary data.</text>
</comment>
<organism evidence="3 4">
    <name type="scientific">Dentiscutata erythropus</name>
    <dbReference type="NCBI Taxonomy" id="1348616"/>
    <lineage>
        <taxon>Eukaryota</taxon>
        <taxon>Fungi</taxon>
        <taxon>Fungi incertae sedis</taxon>
        <taxon>Mucoromycota</taxon>
        <taxon>Glomeromycotina</taxon>
        <taxon>Glomeromycetes</taxon>
        <taxon>Diversisporales</taxon>
        <taxon>Gigasporaceae</taxon>
        <taxon>Dentiscutata</taxon>
    </lineage>
</organism>
<keyword evidence="4" id="KW-1185">Reference proteome</keyword>
<dbReference type="AlphaFoldDB" id="A0A9N9C2M1"/>
<feature type="compositionally biased region" description="Low complexity" evidence="1">
    <location>
        <begin position="80"/>
        <end position="104"/>
    </location>
</feature>
<dbReference type="EMBL" id="CAJVPY010003196">
    <property type="protein sequence ID" value="CAG8584562.1"/>
    <property type="molecule type" value="Genomic_DNA"/>
</dbReference>
<evidence type="ECO:0000313" key="4">
    <source>
        <dbReference type="Proteomes" id="UP000789405"/>
    </source>
</evidence>
<evidence type="ECO:0000256" key="1">
    <source>
        <dbReference type="SAM" id="MobiDB-lite"/>
    </source>
</evidence>
<feature type="non-terminal residue" evidence="3">
    <location>
        <position position="1"/>
    </location>
</feature>
<reference evidence="3" key="1">
    <citation type="submission" date="2021-06" db="EMBL/GenBank/DDBJ databases">
        <authorList>
            <person name="Kallberg Y."/>
            <person name="Tangrot J."/>
            <person name="Rosling A."/>
        </authorList>
    </citation>
    <scope>NUCLEOTIDE SEQUENCE</scope>
    <source>
        <strain evidence="3">MA453B</strain>
    </source>
</reference>
<sequence>GCATKVPDFQGYQWPINYQDCVNRGQTCQTACQSSTVSVDKKGPCNQACSASYSNLCGTANQPAAYYNTSDVDAIPSYGPPTNNNTNSGNNGPSGSPTGSSNSSASDTPAKSDASSLSIAFSISSAISALVIVAVGMTML</sequence>
<feature type="transmembrane region" description="Helical" evidence="2">
    <location>
        <begin position="119"/>
        <end position="139"/>
    </location>
</feature>
<dbReference type="OrthoDB" id="1708823at2759"/>
<evidence type="ECO:0000313" key="3">
    <source>
        <dbReference type="EMBL" id="CAG8584562.1"/>
    </source>
</evidence>
<dbReference type="Proteomes" id="UP000789405">
    <property type="component" value="Unassembled WGS sequence"/>
</dbReference>
<keyword evidence="2" id="KW-0472">Membrane</keyword>
<evidence type="ECO:0000256" key="2">
    <source>
        <dbReference type="SAM" id="Phobius"/>
    </source>
</evidence>
<keyword evidence="2" id="KW-1133">Transmembrane helix</keyword>
<accession>A0A9N9C2M1</accession>
<name>A0A9N9C2M1_9GLOM</name>